<evidence type="ECO:0000313" key="3">
    <source>
        <dbReference type="EMBL" id="GAB1222514.1"/>
    </source>
</evidence>
<dbReference type="InterPro" id="IPR036915">
    <property type="entry name" value="Cyclin-like_sf"/>
</dbReference>
<dbReference type="EMBL" id="BAAFRS010000113">
    <property type="protein sequence ID" value="GAB1222514.1"/>
    <property type="molecule type" value="Genomic_DNA"/>
</dbReference>
<sequence>MQWIIPKAQLDTLLRQYGSPQVEYKKRREYCQKIRAIGKELNLSSKISALSQIIFMRYFLYNSLNSCDPLYVISASIFLSMKLEDCRTKGIDELKKCCCDQFKEIKRIEENELLLYERKVLVGINFELNIETPHLYLNKLTNGFSIETNLKLDAWAFTNDLCCTHVVLTHTPFCIALLSLCFSSKQHKFDLSYDCDMIRSQCQKLSLKCPEETLSRTGKIHLLEFFAIKAEYVQEAMSALTQFYNP</sequence>
<reference evidence="3 4" key="1">
    <citation type="journal article" date="2019" name="PLoS Negl. Trop. Dis.">
        <title>Whole genome sequencing of Entamoeba nuttalli reveals mammalian host-related molecular signatures and a novel octapeptide-repeat surface protein.</title>
        <authorList>
            <person name="Tanaka M."/>
            <person name="Makiuchi T."/>
            <person name="Komiyama T."/>
            <person name="Shiina T."/>
            <person name="Osaki K."/>
            <person name="Tachibana H."/>
        </authorList>
    </citation>
    <scope>NUCLEOTIDE SEQUENCE [LARGE SCALE GENOMIC DNA]</scope>
    <source>
        <strain evidence="3 4">P19-061405</strain>
    </source>
</reference>
<dbReference type="InterPro" id="IPR013763">
    <property type="entry name" value="Cyclin-like_dom"/>
</dbReference>
<name>A0ABQ0DI20_9EUKA</name>
<dbReference type="InterPro" id="IPR043198">
    <property type="entry name" value="Cyclin/Ssn8"/>
</dbReference>
<organism evidence="3 4">
    <name type="scientific">Entamoeba nuttalli</name>
    <dbReference type="NCBI Taxonomy" id="412467"/>
    <lineage>
        <taxon>Eukaryota</taxon>
        <taxon>Amoebozoa</taxon>
        <taxon>Evosea</taxon>
        <taxon>Archamoebae</taxon>
        <taxon>Mastigamoebida</taxon>
        <taxon>Entamoebidae</taxon>
        <taxon>Entamoeba</taxon>
    </lineage>
</organism>
<dbReference type="Pfam" id="PF00134">
    <property type="entry name" value="Cyclin_N"/>
    <property type="match status" value="1"/>
</dbReference>
<feature type="domain" description="Cyclin-like" evidence="2">
    <location>
        <begin position="32"/>
        <end position="117"/>
    </location>
</feature>
<proteinExistence type="inferred from homology"/>
<evidence type="ECO:0000259" key="2">
    <source>
        <dbReference type="SMART" id="SM00385"/>
    </source>
</evidence>
<dbReference type="SUPFAM" id="SSF47954">
    <property type="entry name" value="Cyclin-like"/>
    <property type="match status" value="2"/>
</dbReference>
<keyword evidence="4" id="KW-1185">Reference proteome</keyword>
<evidence type="ECO:0000313" key="4">
    <source>
        <dbReference type="Proteomes" id="UP001628156"/>
    </source>
</evidence>
<accession>A0ABQ0DI20</accession>
<gene>
    <name evidence="3" type="ORF">ENUP19_0113G0025</name>
</gene>
<dbReference type="Proteomes" id="UP001628156">
    <property type="component" value="Unassembled WGS sequence"/>
</dbReference>
<evidence type="ECO:0000256" key="1">
    <source>
        <dbReference type="RuleBase" id="RU000383"/>
    </source>
</evidence>
<comment type="similarity">
    <text evidence="1">Belongs to the cyclin family.</text>
</comment>
<keyword evidence="1" id="KW-0195">Cyclin</keyword>
<dbReference type="PANTHER" id="PTHR10026">
    <property type="entry name" value="CYCLIN"/>
    <property type="match status" value="1"/>
</dbReference>
<dbReference type="Gene3D" id="1.10.472.10">
    <property type="entry name" value="Cyclin-like"/>
    <property type="match status" value="2"/>
</dbReference>
<dbReference type="SMART" id="SM00385">
    <property type="entry name" value="CYCLIN"/>
    <property type="match status" value="1"/>
</dbReference>
<dbReference type="InterPro" id="IPR006671">
    <property type="entry name" value="Cyclin_N"/>
</dbReference>
<comment type="caution">
    <text evidence="3">The sequence shown here is derived from an EMBL/GenBank/DDBJ whole genome shotgun (WGS) entry which is preliminary data.</text>
</comment>
<protein>
    <recommendedName>
        <fullName evidence="2">Cyclin-like domain-containing protein</fullName>
    </recommendedName>
</protein>